<gene>
    <name evidence="1" type="ORF">CTI12_AA145740</name>
</gene>
<comment type="caution">
    <text evidence="1">The sequence shown here is derived from an EMBL/GenBank/DDBJ whole genome shotgun (WGS) entry which is preliminary data.</text>
</comment>
<evidence type="ECO:0000313" key="1">
    <source>
        <dbReference type="EMBL" id="PWA85858.1"/>
    </source>
</evidence>
<dbReference type="EMBL" id="PKPP01001080">
    <property type="protein sequence ID" value="PWA85858.1"/>
    <property type="molecule type" value="Genomic_DNA"/>
</dbReference>
<accession>A0A2U1PJD3</accession>
<reference evidence="1 2" key="1">
    <citation type="journal article" date="2018" name="Mol. Plant">
        <title>The genome of Artemisia annua provides insight into the evolution of Asteraceae family and artemisinin biosynthesis.</title>
        <authorList>
            <person name="Shen Q."/>
            <person name="Zhang L."/>
            <person name="Liao Z."/>
            <person name="Wang S."/>
            <person name="Yan T."/>
            <person name="Shi P."/>
            <person name="Liu M."/>
            <person name="Fu X."/>
            <person name="Pan Q."/>
            <person name="Wang Y."/>
            <person name="Lv Z."/>
            <person name="Lu X."/>
            <person name="Zhang F."/>
            <person name="Jiang W."/>
            <person name="Ma Y."/>
            <person name="Chen M."/>
            <person name="Hao X."/>
            <person name="Li L."/>
            <person name="Tang Y."/>
            <person name="Lv G."/>
            <person name="Zhou Y."/>
            <person name="Sun X."/>
            <person name="Brodelius P.E."/>
            <person name="Rose J.K.C."/>
            <person name="Tang K."/>
        </authorList>
    </citation>
    <scope>NUCLEOTIDE SEQUENCE [LARGE SCALE GENOMIC DNA]</scope>
    <source>
        <strain evidence="2">cv. Huhao1</strain>
        <tissue evidence="1">Leaf</tissue>
    </source>
</reference>
<evidence type="ECO:0000313" key="2">
    <source>
        <dbReference type="Proteomes" id="UP000245207"/>
    </source>
</evidence>
<name>A0A2U1PJD3_ARTAN</name>
<proteinExistence type="predicted"/>
<sequence>MAAESEAGSAVGSALERSTNGISSADAPGAPCGVVIFSASNTTDGSADGVGTGINCSFSAETVTISSSAETDLEVSARYNLLLFL</sequence>
<protein>
    <submittedName>
        <fullName evidence="1">Uncharacterized protein</fullName>
    </submittedName>
</protein>
<keyword evidence="2" id="KW-1185">Reference proteome</keyword>
<organism evidence="1 2">
    <name type="scientific">Artemisia annua</name>
    <name type="common">Sweet wormwood</name>
    <dbReference type="NCBI Taxonomy" id="35608"/>
    <lineage>
        <taxon>Eukaryota</taxon>
        <taxon>Viridiplantae</taxon>
        <taxon>Streptophyta</taxon>
        <taxon>Embryophyta</taxon>
        <taxon>Tracheophyta</taxon>
        <taxon>Spermatophyta</taxon>
        <taxon>Magnoliopsida</taxon>
        <taxon>eudicotyledons</taxon>
        <taxon>Gunneridae</taxon>
        <taxon>Pentapetalae</taxon>
        <taxon>asterids</taxon>
        <taxon>campanulids</taxon>
        <taxon>Asterales</taxon>
        <taxon>Asteraceae</taxon>
        <taxon>Asteroideae</taxon>
        <taxon>Anthemideae</taxon>
        <taxon>Artemisiinae</taxon>
        <taxon>Artemisia</taxon>
    </lineage>
</organism>
<dbReference type="Proteomes" id="UP000245207">
    <property type="component" value="Unassembled WGS sequence"/>
</dbReference>
<dbReference type="AlphaFoldDB" id="A0A2U1PJD3"/>